<evidence type="ECO:0000256" key="1">
    <source>
        <dbReference type="ARBA" id="ARBA00004651"/>
    </source>
</evidence>
<accession>A0A421BKR4</accession>
<evidence type="ECO:0000256" key="5">
    <source>
        <dbReference type="ARBA" id="ARBA00023136"/>
    </source>
</evidence>
<dbReference type="EMBL" id="RCHI01000017">
    <property type="protein sequence ID" value="RLL63011.1"/>
    <property type="molecule type" value="Genomic_DNA"/>
</dbReference>
<evidence type="ECO:0000256" key="4">
    <source>
        <dbReference type="ARBA" id="ARBA00022989"/>
    </source>
</evidence>
<keyword evidence="3 6" id="KW-0812">Transmembrane</keyword>
<dbReference type="Proteomes" id="UP000279673">
    <property type="component" value="Unassembled WGS sequence"/>
</dbReference>
<feature type="transmembrane region" description="Helical" evidence="6">
    <location>
        <begin position="27"/>
        <end position="51"/>
    </location>
</feature>
<dbReference type="PANTHER" id="PTHR32196:SF72">
    <property type="entry name" value="RIBOSE IMPORT PERMEASE PROTEIN RBSC"/>
    <property type="match status" value="1"/>
</dbReference>
<comment type="caution">
    <text evidence="7">The sequence shown here is derived from an EMBL/GenBank/DDBJ whole genome shotgun (WGS) entry which is preliminary data.</text>
</comment>
<dbReference type="GO" id="GO:0022857">
    <property type="term" value="F:transmembrane transporter activity"/>
    <property type="evidence" value="ECO:0007669"/>
    <property type="project" value="InterPro"/>
</dbReference>
<sequence length="332" mass="34235">MTFSLSPDRPWTGTPLRRILNRFEPGLWFPIGVVLALFVVFSLTTSSFATLRNFSAVSGQAATLLIVCLGATFIVLMGSIDLSVGAIVLLTGAVSVTALNAWGIGWLVIPFAALVGGGLGLVNGLIYTKGRIPSFIVTLGTLSVFSGIALTLLDGRAIQFNAPGLETISIGQLIPRLPNIALWAILAWGVVVVIGSRTRFGRYMYLIGGGEQVAQTAGVPVGRYKLYAFGLSGLLAGLGAIFAVARLGAAGPSLGSDLLLNSLAAIVVGGTSLAGGVGGVHRTLIGVLIIAILDNGLNLMGVSQFLQMIIKGLVVIAAVLVSRKANAGQVIK</sequence>
<gene>
    <name evidence="7" type="ORF">DYS74_15390</name>
</gene>
<dbReference type="GO" id="GO:0005886">
    <property type="term" value="C:plasma membrane"/>
    <property type="evidence" value="ECO:0007669"/>
    <property type="project" value="UniProtKB-SubCell"/>
</dbReference>
<dbReference type="PANTHER" id="PTHR32196">
    <property type="entry name" value="ABC TRANSPORTER PERMEASE PROTEIN YPHD-RELATED-RELATED"/>
    <property type="match status" value="1"/>
</dbReference>
<dbReference type="Pfam" id="PF02653">
    <property type="entry name" value="BPD_transp_2"/>
    <property type="match status" value="1"/>
</dbReference>
<keyword evidence="4 6" id="KW-1133">Transmembrane helix</keyword>
<name>A0A421BKR4_9RHOB</name>
<feature type="transmembrane region" description="Helical" evidence="6">
    <location>
        <begin position="226"/>
        <end position="245"/>
    </location>
</feature>
<evidence type="ECO:0000313" key="8">
    <source>
        <dbReference type="Proteomes" id="UP000279673"/>
    </source>
</evidence>
<reference evidence="7 8" key="1">
    <citation type="submission" date="2018-10" db="EMBL/GenBank/DDBJ databases">
        <title>Rhodobacter sp . BO-81.</title>
        <authorList>
            <person name="Im W.T."/>
        </authorList>
    </citation>
    <scope>NUCLEOTIDE SEQUENCE [LARGE SCALE GENOMIC DNA]</scope>
    <source>
        <strain evidence="7 8">BO-81</strain>
    </source>
</reference>
<evidence type="ECO:0000256" key="6">
    <source>
        <dbReference type="SAM" id="Phobius"/>
    </source>
</evidence>
<keyword evidence="8" id="KW-1185">Reference proteome</keyword>
<organism evidence="7 8">
    <name type="scientific">Paenirhodobacter hankyongi</name>
    <dbReference type="NCBI Taxonomy" id="2294033"/>
    <lineage>
        <taxon>Bacteria</taxon>
        <taxon>Pseudomonadati</taxon>
        <taxon>Pseudomonadota</taxon>
        <taxon>Alphaproteobacteria</taxon>
        <taxon>Rhodobacterales</taxon>
        <taxon>Rhodobacter group</taxon>
        <taxon>Paenirhodobacter</taxon>
    </lineage>
</organism>
<protein>
    <submittedName>
        <fullName evidence="7">ABC transporter permease</fullName>
    </submittedName>
</protein>
<feature type="transmembrane region" description="Helical" evidence="6">
    <location>
        <begin position="101"/>
        <end position="122"/>
    </location>
</feature>
<dbReference type="InterPro" id="IPR001851">
    <property type="entry name" value="ABC_transp_permease"/>
</dbReference>
<feature type="transmembrane region" description="Helical" evidence="6">
    <location>
        <begin position="265"/>
        <end position="293"/>
    </location>
</feature>
<proteinExistence type="predicted"/>
<feature type="transmembrane region" description="Helical" evidence="6">
    <location>
        <begin position="63"/>
        <end position="89"/>
    </location>
</feature>
<comment type="subcellular location">
    <subcellularLocation>
        <location evidence="1">Cell membrane</location>
        <topology evidence="1">Multi-pass membrane protein</topology>
    </subcellularLocation>
</comment>
<feature type="transmembrane region" description="Helical" evidence="6">
    <location>
        <begin position="173"/>
        <end position="194"/>
    </location>
</feature>
<dbReference type="AlphaFoldDB" id="A0A421BKR4"/>
<keyword evidence="5 6" id="KW-0472">Membrane</keyword>
<evidence type="ECO:0000313" key="7">
    <source>
        <dbReference type="EMBL" id="RLL63011.1"/>
    </source>
</evidence>
<feature type="transmembrane region" description="Helical" evidence="6">
    <location>
        <begin position="305"/>
        <end position="322"/>
    </location>
</feature>
<evidence type="ECO:0000256" key="3">
    <source>
        <dbReference type="ARBA" id="ARBA00022692"/>
    </source>
</evidence>
<feature type="transmembrane region" description="Helical" evidence="6">
    <location>
        <begin position="134"/>
        <end position="153"/>
    </location>
</feature>
<evidence type="ECO:0000256" key="2">
    <source>
        <dbReference type="ARBA" id="ARBA00022475"/>
    </source>
</evidence>
<dbReference type="CDD" id="cd06579">
    <property type="entry name" value="TM_PBP1_transp_AraH_like"/>
    <property type="match status" value="1"/>
</dbReference>
<keyword evidence="2" id="KW-1003">Cell membrane</keyword>
<dbReference type="RefSeq" id="WP_121534574.1">
    <property type="nucleotide sequence ID" value="NZ_RCHI01000017.1"/>
</dbReference>